<dbReference type="EMBL" id="FOAT01000028">
    <property type="protein sequence ID" value="SEL42085.1"/>
    <property type="molecule type" value="Genomic_DNA"/>
</dbReference>
<reference evidence="1 2" key="1">
    <citation type="submission" date="2016-10" db="EMBL/GenBank/DDBJ databases">
        <authorList>
            <person name="de Groot N.N."/>
        </authorList>
    </citation>
    <scope>NUCLEOTIDE SEQUENCE [LARGE SCALE GENOMIC DNA]</scope>
    <source>
        <strain evidence="1 2">KH2T6</strain>
    </source>
</reference>
<proteinExistence type="predicted"/>
<name>A0A1H7Q3N5_RUMAL</name>
<gene>
    <name evidence="1" type="ORF">SAMN05216469_12816</name>
</gene>
<evidence type="ECO:0000313" key="2">
    <source>
        <dbReference type="Proteomes" id="UP000186015"/>
    </source>
</evidence>
<accession>A0A1H7Q3N5</accession>
<evidence type="ECO:0000313" key="1">
    <source>
        <dbReference type="EMBL" id="SEL42085.1"/>
    </source>
</evidence>
<protein>
    <submittedName>
        <fullName evidence="1">Uncharacterized protein</fullName>
    </submittedName>
</protein>
<sequence>MEYDLTTKEGKLEYLRHSDLSLYAAANAAGMTGGVFGFDPKEDGIFVAFAKCEGEGVDISGKSVAAALECNYTDAKWVFEDDDYWNISFALGDVNDNTTKIFFNVHDDGTIFSSLMPSDEVEYLYNVIQAFGDAPLGDAPIA</sequence>
<dbReference type="Proteomes" id="UP000186015">
    <property type="component" value="Unassembled WGS sequence"/>
</dbReference>
<dbReference type="AlphaFoldDB" id="A0A1H7Q3N5"/>
<organism evidence="1 2">
    <name type="scientific">Ruminococcus albus</name>
    <dbReference type="NCBI Taxonomy" id="1264"/>
    <lineage>
        <taxon>Bacteria</taxon>
        <taxon>Bacillati</taxon>
        <taxon>Bacillota</taxon>
        <taxon>Clostridia</taxon>
        <taxon>Eubacteriales</taxon>
        <taxon>Oscillospiraceae</taxon>
        <taxon>Ruminococcus</taxon>
    </lineage>
</organism>